<accession>A0A200JDV1</accession>
<proteinExistence type="predicted"/>
<organism evidence="1">
    <name type="scientific">Candidatus Enterococcus dunnyi</name>
    <dbReference type="NCBI Taxonomy" id="1834192"/>
    <lineage>
        <taxon>Bacteria</taxon>
        <taxon>Bacillati</taxon>
        <taxon>Bacillota</taxon>
        <taxon>Bacilli</taxon>
        <taxon>Lactobacillales</taxon>
        <taxon>Enterococcaceae</taxon>
        <taxon>Enterococcus</taxon>
    </lineage>
</organism>
<dbReference type="EMBL" id="NIBQ01000001">
    <property type="protein sequence ID" value="OUZ34860.1"/>
    <property type="molecule type" value="Genomic_DNA"/>
</dbReference>
<evidence type="ECO:0008006" key="4">
    <source>
        <dbReference type="Google" id="ProtNLM"/>
    </source>
</evidence>
<dbReference type="InterPro" id="IPR012545">
    <property type="entry name" value="DUF1697"/>
</dbReference>
<dbReference type="OrthoDB" id="9806494at2"/>
<evidence type="ECO:0000313" key="2">
    <source>
        <dbReference type="EMBL" id="WYJ95379.1"/>
    </source>
</evidence>
<name>A0A200JDV1_9ENTE</name>
<evidence type="ECO:0000313" key="3">
    <source>
        <dbReference type="Proteomes" id="UP000196151"/>
    </source>
</evidence>
<protein>
    <recommendedName>
        <fullName evidence="4">DUF1697 domain-containing protein</fullName>
    </recommendedName>
</protein>
<keyword evidence="3" id="KW-1185">Reference proteome</keyword>
<dbReference type="Gene3D" id="3.30.70.1280">
    <property type="entry name" value="SP0830-like domains"/>
    <property type="match status" value="1"/>
</dbReference>
<reference evidence="2" key="2">
    <citation type="submission" date="2017-05" db="EMBL/GenBank/DDBJ databases">
        <authorList>
            <consortium name="The Broad Institute Genomics Platform"/>
            <consortium name="The Broad Institute Genomic Center for Infectious Diseases"/>
            <person name="Earl A."/>
            <person name="Manson A."/>
            <person name="Schwartman J."/>
            <person name="Gilmore M."/>
            <person name="Abouelleil A."/>
            <person name="Cao P."/>
            <person name="Chapman S."/>
            <person name="Cusick C."/>
            <person name="Shea T."/>
            <person name="Young S."/>
            <person name="Neafsey D."/>
            <person name="Nusbaum C."/>
            <person name="Birren B."/>
        </authorList>
    </citation>
    <scope>NUCLEOTIDE SEQUENCE</scope>
    <source>
        <strain evidence="2">9D6_DIV0238</strain>
    </source>
</reference>
<sequence>MPKYIALLRGINVGGKNRVVMAELKVTFEKHGFTDVKTYLNSGNVIFSTEEKTPDVLAKECELLIETMTGLHIPVTIVSGEEWLEAVAHAPNWWNIDKESKHNAIFIIAPTTTAEVMAAVGEAKPEYEQVDHHERVIFWSAPLKTFSRTRWSKIVSSAYYDRITIRNANTVMKIAELIKKEQ</sequence>
<evidence type="ECO:0000313" key="1">
    <source>
        <dbReference type="EMBL" id="OUZ34860.1"/>
    </source>
</evidence>
<dbReference type="Gene3D" id="3.30.70.1260">
    <property type="entry name" value="bacterial protein sp0830 like"/>
    <property type="match status" value="1"/>
</dbReference>
<reference evidence="1" key="1">
    <citation type="submission" date="2017-05" db="EMBL/GenBank/DDBJ databases">
        <title>The Genome Sequence of Enterococcus sp. 9D6_DIV0238.</title>
        <authorList>
            <consortium name="The Broad Institute Genomics Platform"/>
            <consortium name="The Broad Institute Genomic Center for Infectious Diseases"/>
            <person name="Earl A."/>
            <person name="Manson A."/>
            <person name="Schwartman J."/>
            <person name="Gilmore M."/>
            <person name="Abouelleil A."/>
            <person name="Cao P."/>
            <person name="Chapman S."/>
            <person name="Cusick C."/>
            <person name="Shea T."/>
            <person name="Young S."/>
            <person name="Neafsey D."/>
            <person name="Nusbaum C."/>
            <person name="Birren B."/>
        </authorList>
    </citation>
    <scope>NUCLEOTIDE SEQUENCE [LARGE SCALE GENOMIC DNA]</scope>
    <source>
        <strain evidence="1">9D6_DIV0238</strain>
    </source>
</reference>
<dbReference type="SUPFAM" id="SSF160379">
    <property type="entry name" value="SP0830-like"/>
    <property type="match status" value="1"/>
</dbReference>
<dbReference type="EMBL" id="CP147246">
    <property type="protein sequence ID" value="WYJ95379.1"/>
    <property type="molecule type" value="Genomic_DNA"/>
</dbReference>
<dbReference type="PANTHER" id="PTHR36439:SF1">
    <property type="entry name" value="DUF1697 DOMAIN-CONTAINING PROTEIN"/>
    <property type="match status" value="1"/>
</dbReference>
<dbReference type="Pfam" id="PF08002">
    <property type="entry name" value="DUF1697"/>
    <property type="match status" value="1"/>
</dbReference>
<dbReference type="RefSeq" id="WP_087639535.1">
    <property type="nucleotide sequence ID" value="NZ_CP147246.1"/>
</dbReference>
<dbReference type="PIRSF" id="PIRSF008502">
    <property type="entry name" value="UCP008502"/>
    <property type="match status" value="1"/>
</dbReference>
<dbReference type="PANTHER" id="PTHR36439">
    <property type="entry name" value="BLL4334 PROTEIN"/>
    <property type="match status" value="1"/>
</dbReference>
<gene>
    <name evidence="1" type="ORF">A5889_000335</name>
    <name evidence="2" type="ORF">A5889_002927</name>
</gene>
<dbReference type="Proteomes" id="UP000196151">
    <property type="component" value="Chromosome"/>
</dbReference>
<dbReference type="AlphaFoldDB" id="A0A200JDV1"/>
<reference evidence="2" key="3">
    <citation type="submission" date="2024-03" db="EMBL/GenBank/DDBJ databases">
        <title>The Genome Sequence of Enterococcus sp. DIV0238c.</title>
        <authorList>
            <consortium name="The Broad Institute Genomics Platform"/>
            <consortium name="The Broad Institute Microbial Omics Core"/>
            <consortium name="The Broad Institute Genomic Center for Infectious Diseases"/>
            <person name="Earl A."/>
            <person name="Manson A."/>
            <person name="Gilmore M."/>
            <person name="Schwartman J."/>
            <person name="Shea T."/>
            <person name="Abouelleil A."/>
            <person name="Cao P."/>
            <person name="Chapman S."/>
            <person name="Cusick C."/>
            <person name="Young S."/>
            <person name="Neafsey D."/>
            <person name="Nusbaum C."/>
            <person name="Birren B."/>
        </authorList>
    </citation>
    <scope>NUCLEOTIDE SEQUENCE</scope>
    <source>
        <strain evidence="2">9D6_DIV0238</strain>
    </source>
</reference>